<dbReference type="PROSITE" id="PS50011">
    <property type="entry name" value="PROTEIN_KINASE_DOM"/>
    <property type="match status" value="1"/>
</dbReference>
<keyword evidence="6" id="KW-0723">Serine/threonine-protein kinase</keyword>
<evidence type="ECO:0000259" key="5">
    <source>
        <dbReference type="PROSITE" id="PS50011"/>
    </source>
</evidence>
<keyword evidence="7" id="KW-1185">Reference proteome</keyword>
<evidence type="ECO:0000313" key="7">
    <source>
        <dbReference type="Proteomes" id="UP001374803"/>
    </source>
</evidence>
<keyword evidence="1" id="KW-0808">Transferase</keyword>
<organism evidence="6 7">
    <name type="scientific">Pendulispora rubella</name>
    <dbReference type="NCBI Taxonomy" id="2741070"/>
    <lineage>
        <taxon>Bacteria</taxon>
        <taxon>Pseudomonadati</taxon>
        <taxon>Myxococcota</taxon>
        <taxon>Myxococcia</taxon>
        <taxon>Myxococcales</taxon>
        <taxon>Sorangiineae</taxon>
        <taxon>Pendulisporaceae</taxon>
        <taxon>Pendulispora</taxon>
    </lineage>
</organism>
<sequence>MRIGKYELGERIAVGGMAEVYLARLPLGGNRMVALKVLRESLSDDPTYVTMFIDEANLLAKLAHPNMVQVYESGEHAGRYFLAMELLIGDSLQRVWDAFQDHGMRIPYAVSAWTAARVAEGLHHAHELRDEAGKLENVVHRDVNPSNIQVTFDGRIKVLDFGLARSESRASKTAAGVVKGKLAYLSPEQIDGHPPDRRADIFALATTLWEITVDRRLFKRENDLDTVRAIAKCDVPDPRTLVEGYPEALWKIVARALARDPAKRHATAAEFAAELDAVVPKLGEEPVTSATISKLMGQMCSWAK</sequence>
<evidence type="ECO:0000256" key="2">
    <source>
        <dbReference type="ARBA" id="ARBA00022741"/>
    </source>
</evidence>
<keyword evidence="2" id="KW-0547">Nucleotide-binding</keyword>
<dbReference type="SUPFAM" id="SSF56112">
    <property type="entry name" value="Protein kinase-like (PK-like)"/>
    <property type="match status" value="1"/>
</dbReference>
<reference evidence="6" key="1">
    <citation type="submission" date="2021-12" db="EMBL/GenBank/DDBJ databases">
        <title>Discovery of the Pendulisporaceae a myxobacterial family with distinct sporulation behavior and unique specialized metabolism.</title>
        <authorList>
            <person name="Garcia R."/>
            <person name="Popoff A."/>
            <person name="Bader C.D."/>
            <person name="Loehr J."/>
            <person name="Walesch S."/>
            <person name="Walt C."/>
            <person name="Boldt J."/>
            <person name="Bunk B."/>
            <person name="Haeckl F.J.F.P.J."/>
            <person name="Gunesch A.P."/>
            <person name="Birkelbach J."/>
            <person name="Nuebel U."/>
            <person name="Pietschmann T."/>
            <person name="Bach T."/>
            <person name="Mueller R."/>
        </authorList>
    </citation>
    <scope>NUCLEOTIDE SEQUENCE</scope>
    <source>
        <strain evidence="6">MSr11367</strain>
    </source>
</reference>
<dbReference type="CDD" id="cd14014">
    <property type="entry name" value="STKc_PknB_like"/>
    <property type="match status" value="1"/>
</dbReference>
<dbReference type="Gene3D" id="1.10.510.10">
    <property type="entry name" value="Transferase(Phosphotransferase) domain 1"/>
    <property type="match status" value="1"/>
</dbReference>
<dbReference type="Pfam" id="PF00069">
    <property type="entry name" value="Pkinase"/>
    <property type="match status" value="1"/>
</dbReference>
<accession>A0ABZ2LK44</accession>
<evidence type="ECO:0000313" key="6">
    <source>
        <dbReference type="EMBL" id="WXB10228.1"/>
    </source>
</evidence>
<name>A0ABZ2LK44_9BACT</name>
<proteinExistence type="predicted"/>
<evidence type="ECO:0000256" key="3">
    <source>
        <dbReference type="ARBA" id="ARBA00022777"/>
    </source>
</evidence>
<dbReference type="Gene3D" id="3.30.200.20">
    <property type="entry name" value="Phosphorylase Kinase, domain 1"/>
    <property type="match status" value="1"/>
</dbReference>
<dbReference type="EMBL" id="CP089983">
    <property type="protein sequence ID" value="WXB10228.1"/>
    <property type="molecule type" value="Genomic_DNA"/>
</dbReference>
<keyword evidence="4" id="KW-0067">ATP-binding</keyword>
<dbReference type="Proteomes" id="UP001374803">
    <property type="component" value="Chromosome"/>
</dbReference>
<evidence type="ECO:0000256" key="4">
    <source>
        <dbReference type="ARBA" id="ARBA00022840"/>
    </source>
</evidence>
<gene>
    <name evidence="6" type="ORF">LVJ94_23740</name>
</gene>
<protein>
    <submittedName>
        <fullName evidence="6">Serine/threonine protein kinase</fullName>
    </submittedName>
</protein>
<dbReference type="PANTHER" id="PTHR43289:SF6">
    <property type="entry name" value="SERINE_THREONINE-PROTEIN KINASE NEKL-3"/>
    <property type="match status" value="1"/>
</dbReference>
<dbReference type="InterPro" id="IPR000719">
    <property type="entry name" value="Prot_kinase_dom"/>
</dbReference>
<evidence type="ECO:0000256" key="1">
    <source>
        <dbReference type="ARBA" id="ARBA00022679"/>
    </source>
</evidence>
<dbReference type="GO" id="GO:0004674">
    <property type="term" value="F:protein serine/threonine kinase activity"/>
    <property type="evidence" value="ECO:0007669"/>
    <property type="project" value="UniProtKB-KW"/>
</dbReference>
<keyword evidence="3 6" id="KW-0418">Kinase</keyword>
<feature type="domain" description="Protein kinase" evidence="5">
    <location>
        <begin position="6"/>
        <end position="279"/>
    </location>
</feature>
<dbReference type="RefSeq" id="WP_394839905.1">
    <property type="nucleotide sequence ID" value="NZ_CP089929.1"/>
</dbReference>
<dbReference type="PANTHER" id="PTHR43289">
    <property type="entry name" value="MITOGEN-ACTIVATED PROTEIN KINASE KINASE KINASE 20-RELATED"/>
    <property type="match status" value="1"/>
</dbReference>
<dbReference type="InterPro" id="IPR011009">
    <property type="entry name" value="Kinase-like_dom_sf"/>
</dbReference>